<dbReference type="SUPFAM" id="SSF54736">
    <property type="entry name" value="ClpS-like"/>
    <property type="match status" value="1"/>
</dbReference>
<dbReference type="Gene3D" id="3.30.1390.10">
    <property type="match status" value="1"/>
</dbReference>
<keyword evidence="2" id="KW-0689">Ribosomal protein</keyword>
<sequence length="89" mass="9725">MPEYIEPVCDEVSTSVVVLDPGPRAVEVMKVLHRLTGLSLWHSKTVIRDVPATVLEWLPEEPAAAAAMALREAGALVEVRWQPTSPSHS</sequence>
<dbReference type="EMBL" id="CP110636">
    <property type="protein sequence ID" value="UZJ30370.1"/>
    <property type="molecule type" value="Genomic_DNA"/>
</dbReference>
<evidence type="ECO:0000313" key="2">
    <source>
        <dbReference type="EMBL" id="UZJ30370.1"/>
    </source>
</evidence>
<keyword evidence="3" id="KW-1185">Reference proteome</keyword>
<dbReference type="InterPro" id="IPR013823">
    <property type="entry name" value="Ribosomal_bL12_C"/>
</dbReference>
<evidence type="ECO:0000313" key="3">
    <source>
        <dbReference type="Proteomes" id="UP001164959"/>
    </source>
</evidence>
<dbReference type="InterPro" id="IPR014719">
    <property type="entry name" value="Ribosomal_bL12_C/ClpS-like"/>
</dbReference>
<dbReference type="Proteomes" id="UP001164959">
    <property type="component" value="Chromosome"/>
</dbReference>
<reference evidence="2" key="1">
    <citation type="submission" date="2022-11" db="EMBL/GenBank/DDBJ databases">
        <title>Identification and genomic analyses of a novel endophytic actinobacterium Streptomyces endophytica sp. nov. with potential for biocontrol of Yam anthracnose.</title>
        <authorList>
            <person name="Huang X."/>
        </authorList>
    </citation>
    <scope>NUCLEOTIDE SEQUENCE</scope>
    <source>
        <strain evidence="2">HNM0140</strain>
    </source>
</reference>
<gene>
    <name evidence="2" type="ORF">OJ254_08325</name>
</gene>
<protein>
    <submittedName>
        <fullName evidence="2">Ribosomal protein L7/L12</fullName>
    </submittedName>
</protein>
<proteinExistence type="predicted"/>
<evidence type="ECO:0000259" key="1">
    <source>
        <dbReference type="Pfam" id="PF00542"/>
    </source>
</evidence>
<dbReference type="Pfam" id="PF00542">
    <property type="entry name" value="Ribosomal_L12"/>
    <property type="match status" value="1"/>
</dbReference>
<keyword evidence="2" id="KW-0687">Ribonucleoprotein</keyword>
<name>A0ABY6PAG7_9ACTN</name>
<dbReference type="GO" id="GO:0005840">
    <property type="term" value="C:ribosome"/>
    <property type="evidence" value="ECO:0007669"/>
    <property type="project" value="UniProtKB-KW"/>
</dbReference>
<organism evidence="2 3">
    <name type="scientific">Streptomyces endophytica</name>
    <dbReference type="NCBI Taxonomy" id="2991496"/>
    <lineage>
        <taxon>Bacteria</taxon>
        <taxon>Bacillati</taxon>
        <taxon>Actinomycetota</taxon>
        <taxon>Actinomycetes</taxon>
        <taxon>Kitasatosporales</taxon>
        <taxon>Streptomycetaceae</taxon>
        <taxon>Streptomyces</taxon>
    </lineage>
</organism>
<feature type="domain" description="Large ribosomal subunit protein bL12 C-terminal" evidence="1">
    <location>
        <begin position="16"/>
        <end position="79"/>
    </location>
</feature>
<accession>A0ABY6PAG7</accession>